<dbReference type="Pfam" id="PF03466">
    <property type="entry name" value="LysR_substrate"/>
    <property type="match status" value="1"/>
</dbReference>
<dbReference type="GO" id="GO:0003700">
    <property type="term" value="F:DNA-binding transcription factor activity"/>
    <property type="evidence" value="ECO:0007669"/>
    <property type="project" value="InterPro"/>
</dbReference>
<keyword evidence="3" id="KW-0238">DNA-binding</keyword>
<protein>
    <submittedName>
        <fullName evidence="6">LysR family transcriptional regulator</fullName>
    </submittedName>
</protein>
<dbReference type="InterPro" id="IPR050950">
    <property type="entry name" value="HTH-type_LysR_regulators"/>
</dbReference>
<name>A0A225N2Z7_9BURK</name>
<dbReference type="AlphaFoldDB" id="A0A225N2Z7"/>
<feature type="domain" description="HTH lysR-type" evidence="5">
    <location>
        <begin position="7"/>
        <end position="64"/>
    </location>
</feature>
<evidence type="ECO:0000313" key="6">
    <source>
        <dbReference type="EMBL" id="OWT66231.1"/>
    </source>
</evidence>
<sequence>MSQLSQIDITALRLFIAIAQAGSISEGAARIHLSVAAASKRISDIESRIGVRLLRRGARGISLTPAGGAFHQKALAMMQLADTMEEELSDYAQGVEDRIGIMANAASILHFLPSDLASYLGANPRLRVDLQEQTSLRIAELLQSNQTDLGIFDADHTPMGVHTRPYREDRLMLVTARGHPLARYKHIDFAETLKYDYVGLHAGTAILTKMTQSAGRAGRLLRLRIQVNSFDAVCSMVESGIGIGIVPIRAAQIYLDLKRIAAAELDDPWAKRQLVLGWPAQRHLTPGATNLVEHLTRTTGTAPQTA</sequence>
<dbReference type="InterPro" id="IPR000847">
    <property type="entry name" value="LysR_HTH_N"/>
</dbReference>
<dbReference type="PANTHER" id="PTHR30419:SF2">
    <property type="entry name" value="LYSR FAMILY TRANSCRIPTIONAL REGULATOR"/>
    <property type="match status" value="1"/>
</dbReference>
<accession>A0A225N2Z7</accession>
<organism evidence="6 7">
    <name type="scientific">Candidimonas nitroreducens</name>
    <dbReference type="NCBI Taxonomy" id="683354"/>
    <lineage>
        <taxon>Bacteria</taxon>
        <taxon>Pseudomonadati</taxon>
        <taxon>Pseudomonadota</taxon>
        <taxon>Betaproteobacteria</taxon>
        <taxon>Burkholderiales</taxon>
        <taxon>Alcaligenaceae</taxon>
        <taxon>Candidimonas</taxon>
    </lineage>
</organism>
<comment type="caution">
    <text evidence="6">The sequence shown here is derived from an EMBL/GenBank/DDBJ whole genome shotgun (WGS) entry which is preliminary data.</text>
</comment>
<keyword evidence="4" id="KW-0804">Transcription</keyword>
<dbReference type="GO" id="GO:0005829">
    <property type="term" value="C:cytosol"/>
    <property type="evidence" value="ECO:0007669"/>
    <property type="project" value="TreeGrafter"/>
</dbReference>
<dbReference type="FunFam" id="1.10.10.10:FF:000001">
    <property type="entry name" value="LysR family transcriptional regulator"/>
    <property type="match status" value="1"/>
</dbReference>
<dbReference type="Gene3D" id="1.10.10.10">
    <property type="entry name" value="Winged helix-like DNA-binding domain superfamily/Winged helix DNA-binding domain"/>
    <property type="match status" value="1"/>
</dbReference>
<dbReference type="InterPro" id="IPR036390">
    <property type="entry name" value="WH_DNA-bd_sf"/>
</dbReference>
<dbReference type="Pfam" id="PF00126">
    <property type="entry name" value="HTH_1"/>
    <property type="match status" value="1"/>
</dbReference>
<dbReference type="CDD" id="cd08421">
    <property type="entry name" value="PBP2_LTTR_like_1"/>
    <property type="match status" value="1"/>
</dbReference>
<evidence type="ECO:0000259" key="5">
    <source>
        <dbReference type="PROSITE" id="PS50931"/>
    </source>
</evidence>
<reference evidence="7" key="1">
    <citation type="submission" date="2017-06" db="EMBL/GenBank/DDBJ databases">
        <title>Herbaspirillum phytohormonus sp. nov., isolated from the root nodule of Robinia pseudoacacia in lead-zinc mine.</title>
        <authorList>
            <person name="Fan M."/>
            <person name="Lin Y."/>
        </authorList>
    </citation>
    <scope>NUCLEOTIDE SEQUENCE [LARGE SCALE GENOMIC DNA]</scope>
    <source>
        <strain evidence="7">SC-089</strain>
    </source>
</reference>
<evidence type="ECO:0000256" key="2">
    <source>
        <dbReference type="ARBA" id="ARBA00023015"/>
    </source>
</evidence>
<dbReference type="RefSeq" id="WP_088601359.1">
    <property type="nucleotide sequence ID" value="NZ_NJIH01000001.1"/>
</dbReference>
<keyword evidence="2" id="KW-0805">Transcription regulation</keyword>
<dbReference type="InterPro" id="IPR005119">
    <property type="entry name" value="LysR_subst-bd"/>
</dbReference>
<dbReference type="OrthoDB" id="9785974at2"/>
<evidence type="ECO:0000256" key="4">
    <source>
        <dbReference type="ARBA" id="ARBA00023163"/>
    </source>
</evidence>
<evidence type="ECO:0000256" key="3">
    <source>
        <dbReference type="ARBA" id="ARBA00023125"/>
    </source>
</evidence>
<dbReference type="InterPro" id="IPR036388">
    <property type="entry name" value="WH-like_DNA-bd_sf"/>
</dbReference>
<dbReference type="PANTHER" id="PTHR30419">
    <property type="entry name" value="HTH-TYPE TRANSCRIPTIONAL REGULATOR YBHD"/>
    <property type="match status" value="1"/>
</dbReference>
<proteinExistence type="inferred from homology"/>
<dbReference type="GO" id="GO:0003677">
    <property type="term" value="F:DNA binding"/>
    <property type="evidence" value="ECO:0007669"/>
    <property type="project" value="UniProtKB-KW"/>
</dbReference>
<dbReference type="EMBL" id="NJIH01000001">
    <property type="protein sequence ID" value="OWT66231.1"/>
    <property type="molecule type" value="Genomic_DNA"/>
</dbReference>
<dbReference type="SUPFAM" id="SSF53850">
    <property type="entry name" value="Periplasmic binding protein-like II"/>
    <property type="match status" value="1"/>
</dbReference>
<keyword evidence="7" id="KW-1185">Reference proteome</keyword>
<dbReference type="Gene3D" id="3.40.190.290">
    <property type="match status" value="1"/>
</dbReference>
<evidence type="ECO:0000313" key="7">
    <source>
        <dbReference type="Proteomes" id="UP000214603"/>
    </source>
</evidence>
<evidence type="ECO:0000256" key="1">
    <source>
        <dbReference type="ARBA" id="ARBA00009437"/>
    </source>
</evidence>
<gene>
    <name evidence="6" type="ORF">CEY11_00330</name>
</gene>
<comment type="similarity">
    <text evidence="1">Belongs to the LysR transcriptional regulatory family.</text>
</comment>
<dbReference type="Proteomes" id="UP000214603">
    <property type="component" value="Unassembled WGS sequence"/>
</dbReference>
<dbReference type="SUPFAM" id="SSF46785">
    <property type="entry name" value="Winged helix' DNA-binding domain"/>
    <property type="match status" value="1"/>
</dbReference>
<dbReference type="PROSITE" id="PS50931">
    <property type="entry name" value="HTH_LYSR"/>
    <property type="match status" value="1"/>
</dbReference>